<evidence type="ECO:0000256" key="3">
    <source>
        <dbReference type="ARBA" id="ARBA00023163"/>
    </source>
</evidence>
<dbReference type="InterPro" id="IPR012318">
    <property type="entry name" value="HTH_CRP"/>
</dbReference>
<evidence type="ECO:0000256" key="2">
    <source>
        <dbReference type="ARBA" id="ARBA00023125"/>
    </source>
</evidence>
<dbReference type="SUPFAM" id="SSF51206">
    <property type="entry name" value="cAMP-binding domain-like"/>
    <property type="match status" value="1"/>
</dbReference>
<dbReference type="Gene3D" id="2.60.120.10">
    <property type="entry name" value="Jelly Rolls"/>
    <property type="match status" value="1"/>
</dbReference>
<dbReference type="Pfam" id="PF00027">
    <property type="entry name" value="cNMP_binding"/>
    <property type="match status" value="1"/>
</dbReference>
<reference evidence="5" key="1">
    <citation type="submission" date="2022-08" db="EMBL/GenBank/DDBJ databases">
        <title>Microvirga terrae sp. nov., isolated from soil.</title>
        <authorList>
            <person name="Kim K.H."/>
            <person name="Seo Y.L."/>
            <person name="Kim J.M."/>
            <person name="Lee J.K."/>
            <person name="Han D.M."/>
            <person name="Jeon C.O."/>
        </authorList>
    </citation>
    <scope>NUCLEOTIDE SEQUENCE</scope>
    <source>
        <strain evidence="5">R24</strain>
    </source>
</reference>
<dbReference type="Pfam" id="PF13545">
    <property type="entry name" value="HTH_Crp_2"/>
    <property type="match status" value="1"/>
</dbReference>
<dbReference type="SMART" id="SM00419">
    <property type="entry name" value="HTH_CRP"/>
    <property type="match status" value="1"/>
</dbReference>
<name>A0ABY5RXU1_9HYPH</name>
<dbReference type="EMBL" id="CP102845">
    <property type="protein sequence ID" value="UVF22106.1"/>
    <property type="molecule type" value="Genomic_DNA"/>
</dbReference>
<protein>
    <submittedName>
        <fullName evidence="5">Crp/Fnr family transcriptional regulator</fullName>
    </submittedName>
</protein>
<gene>
    <name evidence="5" type="ORF">HPT29_023535</name>
</gene>
<dbReference type="SUPFAM" id="SSF46785">
    <property type="entry name" value="Winged helix' DNA-binding domain"/>
    <property type="match status" value="1"/>
</dbReference>
<evidence type="ECO:0000259" key="4">
    <source>
        <dbReference type="PROSITE" id="PS51063"/>
    </source>
</evidence>
<sequence>MNLAMHKQASLNPLLWKLDAIADLSDQDKQAILDLPMSVKVFEADSDIVRDGDRPSECCLVLSGFTCRYKILSDGKRQIMGFYIPGDIPDLQSLHLKVMDHSIGALATSSIALIPHESLHAVLERHPGLDAVMWRDTLIDAAMFRAWMIGIGRRSAYQRIAHLLCELQMRLKAVGLAGENGYDLPVTQNELGDALGLSTVHVNRVLQDLRGEGLIVLRGGTLHIPDWEALQVAGDFDPAYLHLKR</sequence>
<evidence type="ECO:0000256" key="1">
    <source>
        <dbReference type="ARBA" id="ARBA00023015"/>
    </source>
</evidence>
<dbReference type="Gene3D" id="1.10.10.10">
    <property type="entry name" value="Winged helix-like DNA-binding domain superfamily/Winged helix DNA-binding domain"/>
    <property type="match status" value="1"/>
</dbReference>
<evidence type="ECO:0000313" key="5">
    <source>
        <dbReference type="EMBL" id="UVF22106.1"/>
    </source>
</evidence>
<keyword evidence="6" id="KW-1185">Reference proteome</keyword>
<dbReference type="CDD" id="cd00038">
    <property type="entry name" value="CAP_ED"/>
    <property type="match status" value="1"/>
</dbReference>
<dbReference type="InterPro" id="IPR036388">
    <property type="entry name" value="WH-like_DNA-bd_sf"/>
</dbReference>
<evidence type="ECO:0000313" key="6">
    <source>
        <dbReference type="Proteomes" id="UP001017257"/>
    </source>
</evidence>
<dbReference type="InterPro" id="IPR018490">
    <property type="entry name" value="cNMP-bd_dom_sf"/>
</dbReference>
<keyword evidence="3" id="KW-0804">Transcription</keyword>
<dbReference type="Proteomes" id="UP001017257">
    <property type="component" value="Chromosome"/>
</dbReference>
<keyword evidence="1" id="KW-0805">Transcription regulation</keyword>
<accession>A0ABY5RXU1</accession>
<dbReference type="InterPro" id="IPR036390">
    <property type="entry name" value="WH_DNA-bd_sf"/>
</dbReference>
<dbReference type="PROSITE" id="PS51063">
    <property type="entry name" value="HTH_CRP_2"/>
    <property type="match status" value="1"/>
</dbReference>
<feature type="domain" description="HTH crp-type" evidence="4">
    <location>
        <begin position="154"/>
        <end position="228"/>
    </location>
</feature>
<dbReference type="InterPro" id="IPR000595">
    <property type="entry name" value="cNMP-bd_dom"/>
</dbReference>
<organism evidence="5 6">
    <name type="scientific">Microvirga terrae</name>
    <dbReference type="NCBI Taxonomy" id="2740529"/>
    <lineage>
        <taxon>Bacteria</taxon>
        <taxon>Pseudomonadati</taxon>
        <taxon>Pseudomonadota</taxon>
        <taxon>Alphaproteobacteria</taxon>
        <taxon>Hyphomicrobiales</taxon>
        <taxon>Methylobacteriaceae</taxon>
        <taxon>Microvirga</taxon>
    </lineage>
</organism>
<keyword evidence="2" id="KW-0238">DNA-binding</keyword>
<proteinExistence type="predicted"/>
<dbReference type="InterPro" id="IPR014710">
    <property type="entry name" value="RmlC-like_jellyroll"/>
</dbReference>